<dbReference type="InterPro" id="IPR012347">
    <property type="entry name" value="Ferritin-like"/>
</dbReference>
<evidence type="ECO:0000256" key="1">
    <source>
        <dbReference type="SAM" id="Phobius"/>
    </source>
</evidence>
<feature type="transmembrane region" description="Helical" evidence="1">
    <location>
        <begin position="6"/>
        <end position="26"/>
    </location>
</feature>
<keyword evidence="1" id="KW-1133">Transmembrane helix</keyword>
<proteinExistence type="predicted"/>
<feature type="transmembrane region" description="Helical" evidence="1">
    <location>
        <begin position="38"/>
        <end position="59"/>
    </location>
</feature>
<organism evidence="3 4">
    <name type="scientific">Pseudooceanicola nanhaiensis</name>
    <dbReference type="NCBI Taxonomy" id="375761"/>
    <lineage>
        <taxon>Bacteria</taxon>
        <taxon>Pseudomonadati</taxon>
        <taxon>Pseudomonadota</taxon>
        <taxon>Alphaproteobacteria</taxon>
        <taxon>Rhodobacterales</taxon>
        <taxon>Paracoccaceae</taxon>
        <taxon>Pseudooceanicola</taxon>
    </lineage>
</organism>
<evidence type="ECO:0000313" key="3">
    <source>
        <dbReference type="EMBL" id="GGL86071.1"/>
    </source>
</evidence>
<evidence type="ECO:0000313" key="4">
    <source>
        <dbReference type="Proteomes" id="UP000649829"/>
    </source>
</evidence>
<protein>
    <recommendedName>
        <fullName evidence="2">DUF305 domain-containing protein</fullName>
    </recommendedName>
</protein>
<reference evidence="3" key="2">
    <citation type="submission" date="2020-09" db="EMBL/GenBank/DDBJ databases">
        <authorList>
            <person name="Sun Q."/>
            <person name="Zhou Y."/>
        </authorList>
    </citation>
    <scope>NUCLEOTIDE SEQUENCE</scope>
    <source>
        <strain evidence="3">CGMCC 1.6293</strain>
    </source>
</reference>
<dbReference type="Proteomes" id="UP000649829">
    <property type="component" value="Unassembled WGS sequence"/>
</dbReference>
<keyword evidence="4" id="KW-1185">Reference proteome</keyword>
<feature type="domain" description="DUF305" evidence="2">
    <location>
        <begin position="94"/>
        <end position="153"/>
    </location>
</feature>
<keyword evidence="1" id="KW-0812">Transmembrane</keyword>
<accession>A0A917WB27</accession>
<feature type="transmembrane region" description="Helical" evidence="1">
    <location>
        <begin position="65"/>
        <end position="84"/>
    </location>
</feature>
<reference evidence="3" key="1">
    <citation type="journal article" date="2014" name="Int. J. Syst. Evol. Microbiol.">
        <title>Complete genome sequence of Corynebacterium casei LMG S-19264T (=DSM 44701T), isolated from a smear-ripened cheese.</title>
        <authorList>
            <consortium name="US DOE Joint Genome Institute (JGI-PGF)"/>
            <person name="Walter F."/>
            <person name="Albersmeier A."/>
            <person name="Kalinowski J."/>
            <person name="Ruckert C."/>
        </authorList>
    </citation>
    <scope>NUCLEOTIDE SEQUENCE</scope>
    <source>
        <strain evidence="3">CGMCC 1.6293</strain>
    </source>
</reference>
<dbReference type="InterPro" id="IPR005183">
    <property type="entry name" value="DUF305_CopM-like"/>
</dbReference>
<name>A0A917WB27_9RHOB</name>
<dbReference type="Gene3D" id="1.20.1260.10">
    <property type="match status" value="1"/>
</dbReference>
<comment type="caution">
    <text evidence="3">The sequence shown here is derived from an EMBL/GenBank/DDBJ whole genome shotgun (WGS) entry which is preliminary data.</text>
</comment>
<keyword evidence="1" id="KW-0472">Membrane</keyword>
<dbReference type="EMBL" id="BMLF01000001">
    <property type="protein sequence ID" value="GGL86071.1"/>
    <property type="molecule type" value="Genomic_DNA"/>
</dbReference>
<dbReference type="Pfam" id="PF03713">
    <property type="entry name" value="DUF305"/>
    <property type="match status" value="1"/>
</dbReference>
<dbReference type="RefSeq" id="WP_028285441.1">
    <property type="nucleotide sequence ID" value="NZ_BMLF01000001.1"/>
</dbReference>
<dbReference type="AlphaFoldDB" id="A0A917WB27"/>
<gene>
    <name evidence="3" type="ORF">GCM10011534_04980</name>
</gene>
<sequence length="277" mass="30204">MTYTRFALMIATSTVVMFGLMYLNTYAFEHVFYSETRAWMALLMGGTMAFVMMAFMFAMYPNKGANLAILAGAIVIAGVALWLVRSQITVSGPSYMRAMIPHHSIAVMTSERAGIEDPRVRKLADAIIGAQQKEIAEMRYLIADIDENGPASEIYEDPAARPGTVEDALNTTLLGELDPAPLTRDEAGRIITPECGFARTAAADPILWIAEGGAAAMKLNGVLIALEAQEDGQFSAPGVSLRLRDLPDPDWRSNAELVFALENGPTVGYRGFDRCRR</sequence>
<evidence type="ECO:0000259" key="2">
    <source>
        <dbReference type="Pfam" id="PF03713"/>
    </source>
</evidence>